<name>A0ABS7SGH8_9MICO</name>
<keyword evidence="2" id="KW-1185">Reference proteome</keyword>
<dbReference type="InterPro" id="IPR039498">
    <property type="entry name" value="NTP_transf_5"/>
</dbReference>
<evidence type="ECO:0000313" key="1">
    <source>
        <dbReference type="EMBL" id="MBZ2199018.1"/>
    </source>
</evidence>
<reference evidence="1 2" key="1">
    <citation type="submission" date="2021-04" db="EMBL/GenBank/DDBJ databases">
        <title>Ruania sp. nov., isolated from sandy soil of mangrove forest.</title>
        <authorList>
            <person name="Ge X."/>
            <person name="Huang R."/>
            <person name="Liu W."/>
        </authorList>
    </citation>
    <scope>NUCLEOTIDE SEQUENCE [LARGE SCALE GENOMIC DNA]</scope>
    <source>
        <strain evidence="1 2">N2-46</strain>
    </source>
</reference>
<protein>
    <submittedName>
        <fullName evidence="1">Nucleotidyltransferase family protein</fullName>
    </submittedName>
</protein>
<proteinExistence type="predicted"/>
<dbReference type="Proteomes" id="UP000826651">
    <property type="component" value="Unassembled WGS sequence"/>
</dbReference>
<dbReference type="Pfam" id="PF14907">
    <property type="entry name" value="NTP_transf_5"/>
    <property type="match status" value="1"/>
</dbReference>
<comment type="caution">
    <text evidence="1">The sequence shown here is derived from an EMBL/GenBank/DDBJ whole genome shotgun (WGS) entry which is preliminary data.</text>
</comment>
<gene>
    <name evidence="1" type="ORF">KCQ71_22920</name>
</gene>
<organism evidence="1 2">
    <name type="scientific">Occultella gossypii</name>
    <dbReference type="NCBI Taxonomy" id="2800820"/>
    <lineage>
        <taxon>Bacteria</taxon>
        <taxon>Bacillati</taxon>
        <taxon>Actinomycetota</taxon>
        <taxon>Actinomycetes</taxon>
        <taxon>Micrococcales</taxon>
        <taxon>Ruaniaceae</taxon>
        <taxon>Occultella</taxon>
    </lineage>
</organism>
<accession>A0ABS7SGH8</accession>
<dbReference type="EMBL" id="JAGSHT010000023">
    <property type="protein sequence ID" value="MBZ2199018.1"/>
    <property type="molecule type" value="Genomic_DNA"/>
</dbReference>
<evidence type="ECO:0000313" key="2">
    <source>
        <dbReference type="Proteomes" id="UP000826651"/>
    </source>
</evidence>
<sequence>MTRSSEGAGGATGVDRRTRQLVSDLLVAVARGDRGLASPGEGARQDLVQAARYHRVAPLVHLALRDSAPEDAALLRIDRDHAMGVHIRATIMLDDFGGILEDIDWVTFKGPFLSETAHPAQGLRTYHDVDTLVDPSDLREVAHRLLAAGWTVADYDDMLRNPQTPGEMHWVSPSGLLMDLHWSMINMAVRRARFAVPTRELLDRRTPVALGLNRAWALSPADSLVHVCLHAALTGANRLLLLVDADRLAAQIEDWDEVARRAKAWRAEPHVALVLARARRVLGAGSAPADLTRRLGLSGAFGALTAAVDRVAPVPHARQEPGLARLVARAAQPGAGRTLAAAGHNALLGVRERARRTPAVPKANRLPADEAALEVYLAGVETEATD</sequence>
<dbReference type="RefSeq" id="WP_223410840.1">
    <property type="nucleotide sequence ID" value="NZ_JAGSHT010000023.1"/>
</dbReference>